<dbReference type="RefSeq" id="XP_020432325.1">
    <property type="nucleotide sequence ID" value="XM_020577877.1"/>
</dbReference>
<dbReference type="EMBL" id="ADBJ01000031">
    <property type="protein sequence ID" value="EFA80205.1"/>
    <property type="molecule type" value="Genomic_DNA"/>
</dbReference>
<dbReference type="Proteomes" id="UP000001396">
    <property type="component" value="Unassembled WGS sequence"/>
</dbReference>
<dbReference type="Gene3D" id="3.40.50.12780">
    <property type="entry name" value="N-terminal domain of ligase-like"/>
    <property type="match status" value="2"/>
</dbReference>
<dbReference type="Gene3D" id="3.30.300.30">
    <property type="match status" value="1"/>
</dbReference>
<evidence type="ECO:0000259" key="8">
    <source>
        <dbReference type="Pfam" id="PF13193"/>
    </source>
</evidence>
<dbReference type="PANTHER" id="PTHR43605:SF10">
    <property type="entry name" value="ACYL-COA SYNTHETASE MEDIUM CHAIN FAMILY MEMBER 3"/>
    <property type="match status" value="1"/>
</dbReference>
<keyword evidence="4" id="KW-0067">ATP-binding</keyword>
<evidence type="ECO:0000256" key="6">
    <source>
        <dbReference type="ARBA" id="ARBA00048477"/>
    </source>
</evidence>
<comment type="caution">
    <text evidence="9">The sequence shown here is derived from an EMBL/GenBank/DDBJ whole genome shotgun (WGS) entry which is preliminary data.</text>
</comment>
<keyword evidence="10" id="KW-1185">Reference proteome</keyword>
<evidence type="ECO:0000256" key="5">
    <source>
        <dbReference type="ARBA" id="ARBA00039009"/>
    </source>
</evidence>
<dbReference type="OMA" id="HAWSNLF"/>
<comment type="similarity">
    <text evidence="1">Belongs to the ATP-dependent AMP-binding enzyme family.</text>
</comment>
<dbReference type="AlphaFoldDB" id="D3BE74"/>
<feature type="domain" description="AMP-dependent synthetase/ligase" evidence="7">
    <location>
        <begin position="313"/>
        <end position="473"/>
    </location>
</feature>
<dbReference type="InParanoid" id="D3BE74"/>
<evidence type="ECO:0000256" key="3">
    <source>
        <dbReference type="ARBA" id="ARBA00022741"/>
    </source>
</evidence>
<dbReference type="FunCoup" id="D3BE74">
    <property type="interactions" value="106"/>
</dbReference>
<protein>
    <recommendedName>
        <fullName evidence="5">medium-chain acyl-CoA ligase</fullName>
        <ecNumber evidence="5">6.2.1.2</ecNumber>
    </recommendedName>
</protein>
<reference evidence="9 10" key="1">
    <citation type="journal article" date="2011" name="Genome Res.">
        <title>Phylogeny-wide analysis of social amoeba genomes highlights ancient origins for complex intercellular communication.</title>
        <authorList>
            <person name="Heidel A.J."/>
            <person name="Lawal H.M."/>
            <person name="Felder M."/>
            <person name="Schilde C."/>
            <person name="Helps N.R."/>
            <person name="Tunggal B."/>
            <person name="Rivero F."/>
            <person name="John U."/>
            <person name="Schleicher M."/>
            <person name="Eichinger L."/>
            <person name="Platzer M."/>
            <person name="Noegel A.A."/>
            <person name="Schaap P."/>
            <person name="Gloeckner G."/>
        </authorList>
    </citation>
    <scope>NUCLEOTIDE SEQUENCE [LARGE SCALE GENOMIC DNA]</scope>
    <source>
        <strain evidence="10">ATCC 26659 / Pp 5 / PN500</strain>
    </source>
</reference>
<sequence>MYLNRNSKLIKQTYYIFRNKNYNNVCKFNSNGSSGSSNGLLYLKNQYCNTTQQQYQQQQQHNNNNLNSIENEKIKLLNSNIASSYNFEDGKRLTFHHNMVSGDNYEDAYNSFKWTIPEYFNIGTDICDKHLNDKRDHKAIIYEDEHHNIESVTFGELYEQSNQLANALKEYGIGRGERVGVLLSQGIETALSHISVFRMGGVSIPLFTLFGPEGLVYRLSNAEASCVLTDHDNLPKLLSIQSSLPNLKKIIVFGKQKNNHHHNNQTTQSNRDNNFVIEWNKVKNNFSNQFKPVQTKSEDPALIIFTSGTTDWAWIGGLIDVLLPSLYYGVTVLAHRASKFDPKKISDLMLRHNVTTCFLPPTALKMMRQVHDLPVNTKMISIGSGGESLGDQLLDFGRRVFNVTINEFYGQTEANLLVGNCSLMMPVKNGSMGKPIPGHRVAIVSDEGELLPQGVVGNIALETPDPVVFLRYWNNDSATQAKYKGRWLLTGDLGKVDKDGYYWYVGRDDDIINSSGYRIGPSEIEHCILRHDAVAMCGVVGVPDEIRGEVVKAYIVLKESVKSEYSNKESLDQLKSDIQKMVRDNLAAYEYPRLIEFIDSLPMTTTGKIVRKDLRELHSKSLKN</sequence>
<dbReference type="GeneID" id="31362508"/>
<dbReference type="Pfam" id="PF13193">
    <property type="entry name" value="AMP-binding_C"/>
    <property type="match status" value="1"/>
</dbReference>
<dbReference type="InterPro" id="IPR042099">
    <property type="entry name" value="ANL_N_sf"/>
</dbReference>
<dbReference type="GO" id="GO:0005524">
    <property type="term" value="F:ATP binding"/>
    <property type="evidence" value="ECO:0007669"/>
    <property type="project" value="UniProtKB-KW"/>
</dbReference>
<dbReference type="GO" id="GO:0004321">
    <property type="term" value="F:fatty-acyl-CoA synthase activity"/>
    <property type="evidence" value="ECO:0007669"/>
    <property type="project" value="TreeGrafter"/>
</dbReference>
<proteinExistence type="inferred from homology"/>
<dbReference type="InterPro" id="IPR025110">
    <property type="entry name" value="AMP-bd_C"/>
</dbReference>
<dbReference type="GO" id="GO:0006637">
    <property type="term" value="P:acyl-CoA metabolic process"/>
    <property type="evidence" value="ECO:0007669"/>
    <property type="project" value="TreeGrafter"/>
</dbReference>
<gene>
    <name evidence="9" type="ORF">PPL_07027</name>
</gene>
<evidence type="ECO:0000256" key="4">
    <source>
        <dbReference type="ARBA" id="ARBA00022840"/>
    </source>
</evidence>
<dbReference type="FunFam" id="3.30.300.30:FF:000005">
    <property type="entry name" value="Acyl-coenzyme A synthetase ACSM5, mitochondrial"/>
    <property type="match status" value="1"/>
</dbReference>
<dbReference type="InterPro" id="IPR051087">
    <property type="entry name" value="Mitochondrial_ACSM"/>
</dbReference>
<keyword evidence="3" id="KW-0547">Nucleotide-binding</keyword>
<evidence type="ECO:0000313" key="9">
    <source>
        <dbReference type="EMBL" id="EFA80205.1"/>
    </source>
</evidence>
<dbReference type="EC" id="6.2.1.2" evidence="5"/>
<comment type="catalytic activity">
    <reaction evidence="6">
        <text>a medium-chain fatty acid + ATP + CoA = a medium-chain fatty acyl-CoA + AMP + diphosphate</text>
        <dbReference type="Rhea" id="RHEA:48340"/>
        <dbReference type="ChEBI" id="CHEBI:30616"/>
        <dbReference type="ChEBI" id="CHEBI:33019"/>
        <dbReference type="ChEBI" id="CHEBI:57287"/>
        <dbReference type="ChEBI" id="CHEBI:59558"/>
        <dbReference type="ChEBI" id="CHEBI:90546"/>
        <dbReference type="ChEBI" id="CHEBI:456215"/>
        <dbReference type="EC" id="6.2.1.2"/>
    </reaction>
    <physiologicalReaction direction="left-to-right" evidence="6">
        <dbReference type="Rhea" id="RHEA:48341"/>
    </physiologicalReaction>
</comment>
<dbReference type="PANTHER" id="PTHR43605">
    <property type="entry name" value="ACYL-COENZYME A SYNTHETASE"/>
    <property type="match status" value="1"/>
</dbReference>
<dbReference type="SUPFAM" id="SSF56801">
    <property type="entry name" value="Acetyl-CoA synthetase-like"/>
    <property type="match status" value="1"/>
</dbReference>
<dbReference type="GO" id="GO:0031956">
    <property type="term" value="F:medium-chain fatty acid-CoA ligase activity"/>
    <property type="evidence" value="ECO:0007669"/>
    <property type="project" value="UniProtKB-EC"/>
</dbReference>
<accession>D3BE74</accession>
<evidence type="ECO:0000256" key="1">
    <source>
        <dbReference type="ARBA" id="ARBA00006432"/>
    </source>
</evidence>
<evidence type="ECO:0000313" key="10">
    <source>
        <dbReference type="Proteomes" id="UP000001396"/>
    </source>
</evidence>
<feature type="domain" description="AMP-binding enzyme C-terminal" evidence="8">
    <location>
        <begin position="523"/>
        <end position="608"/>
    </location>
</feature>
<keyword evidence="2" id="KW-0436">Ligase</keyword>
<organism evidence="9 10">
    <name type="scientific">Heterostelium pallidum (strain ATCC 26659 / Pp 5 / PN500)</name>
    <name type="common">Cellular slime mold</name>
    <name type="synonym">Polysphondylium pallidum</name>
    <dbReference type="NCBI Taxonomy" id="670386"/>
    <lineage>
        <taxon>Eukaryota</taxon>
        <taxon>Amoebozoa</taxon>
        <taxon>Evosea</taxon>
        <taxon>Eumycetozoa</taxon>
        <taxon>Dictyostelia</taxon>
        <taxon>Acytosteliales</taxon>
        <taxon>Acytosteliaceae</taxon>
        <taxon>Heterostelium</taxon>
    </lineage>
</organism>
<feature type="domain" description="AMP-dependent synthetase/ligase" evidence="7">
    <location>
        <begin position="129"/>
        <end position="310"/>
    </location>
</feature>
<dbReference type="GO" id="GO:0006633">
    <property type="term" value="P:fatty acid biosynthetic process"/>
    <property type="evidence" value="ECO:0007669"/>
    <property type="project" value="TreeGrafter"/>
</dbReference>
<evidence type="ECO:0000256" key="2">
    <source>
        <dbReference type="ARBA" id="ARBA00022598"/>
    </source>
</evidence>
<dbReference type="InterPro" id="IPR000873">
    <property type="entry name" value="AMP-dep_synth/lig_dom"/>
</dbReference>
<dbReference type="STRING" id="670386.D3BE74"/>
<dbReference type="Pfam" id="PF00501">
    <property type="entry name" value="AMP-binding"/>
    <property type="match status" value="2"/>
</dbReference>
<name>D3BE74_HETP5</name>
<dbReference type="InterPro" id="IPR045851">
    <property type="entry name" value="AMP-bd_C_sf"/>
</dbReference>
<evidence type="ECO:0000259" key="7">
    <source>
        <dbReference type="Pfam" id="PF00501"/>
    </source>
</evidence>